<dbReference type="Proteomes" id="UP000268652">
    <property type="component" value="Unassembled WGS sequence"/>
</dbReference>
<comment type="caution">
    <text evidence="1">The sequence shown here is derived from an EMBL/GenBank/DDBJ whole genome shotgun (WGS) entry which is preliminary data.</text>
</comment>
<dbReference type="Pfam" id="PF04672">
    <property type="entry name" value="Methyltransf_19"/>
    <property type="match status" value="1"/>
</dbReference>
<keyword evidence="3" id="KW-1185">Reference proteome</keyword>
<organism evidence="1 4">
    <name type="scientific">Streptomyces radicis</name>
    <dbReference type="NCBI Taxonomy" id="1750517"/>
    <lineage>
        <taxon>Bacteria</taxon>
        <taxon>Bacillati</taxon>
        <taxon>Actinomycetota</taxon>
        <taxon>Actinomycetes</taxon>
        <taxon>Kitasatosporales</taxon>
        <taxon>Streptomycetaceae</taxon>
        <taxon>Streptomyces</taxon>
    </lineage>
</organism>
<dbReference type="EMBL" id="RBDY01000003">
    <property type="protein sequence ID" value="RKN25843.1"/>
    <property type="molecule type" value="Genomic_DNA"/>
</dbReference>
<dbReference type="EMBL" id="RBDX01000002">
    <property type="protein sequence ID" value="RKN12104.1"/>
    <property type="molecule type" value="Genomic_DNA"/>
</dbReference>
<sequence>MTEQPPPHSARLTNYLLGGTAWGPADRHMGDQVIREFPGAVAALREGRAFLGRAVSFLVKEAGIRQFLDLGAGLPAPGGVDEVARRHAPDCRVVHVDHDPLVLRHAAGTTATCVEADLRDIETVLGHAAAALDPREPVALVLVCALGHVPDPDEAAALVQGYMSLLAPGSCLVTADGVTSAETLAAQQAYNDSGAHPYLVRTPEQIAATAAGLDVLPPGVGPVSHWRPDAVLPDPVDLYGLVARKPVGA</sequence>
<dbReference type="OrthoDB" id="4134439at2"/>
<dbReference type="AlphaFoldDB" id="A0A3A9WRE0"/>
<evidence type="ECO:0008006" key="5">
    <source>
        <dbReference type="Google" id="ProtNLM"/>
    </source>
</evidence>
<dbReference type="Proteomes" id="UP000275024">
    <property type="component" value="Unassembled WGS sequence"/>
</dbReference>
<dbReference type="PIRSF" id="PIRSF017393">
    <property type="entry name" value="MTase_SAV2177"/>
    <property type="match status" value="1"/>
</dbReference>
<proteinExistence type="predicted"/>
<evidence type="ECO:0000313" key="2">
    <source>
        <dbReference type="EMBL" id="RKN25843.1"/>
    </source>
</evidence>
<dbReference type="RefSeq" id="WP_120695857.1">
    <property type="nucleotide sequence ID" value="NZ_RBDX01000002.1"/>
</dbReference>
<accession>A0A3A9WRE0</accession>
<dbReference type="Gene3D" id="3.40.50.150">
    <property type="entry name" value="Vaccinia Virus protein VP39"/>
    <property type="match status" value="1"/>
</dbReference>
<evidence type="ECO:0000313" key="3">
    <source>
        <dbReference type="Proteomes" id="UP000268652"/>
    </source>
</evidence>
<gene>
    <name evidence="2" type="ORF">D7318_06220</name>
    <name evidence="1" type="ORF">D7319_04260</name>
</gene>
<evidence type="ECO:0000313" key="4">
    <source>
        <dbReference type="Proteomes" id="UP000275024"/>
    </source>
</evidence>
<name>A0A3A9WRE0_9ACTN</name>
<evidence type="ECO:0000313" key="1">
    <source>
        <dbReference type="EMBL" id="RKN12104.1"/>
    </source>
</evidence>
<dbReference type="InterPro" id="IPR006764">
    <property type="entry name" value="SAM_dep_MeTrfase_SAV2177_type"/>
</dbReference>
<reference evidence="3 4" key="1">
    <citation type="submission" date="2018-09" db="EMBL/GenBank/DDBJ databases">
        <title>Streptomyces sp. nov. DS1-2, an endophytic actinomycete isolated from roots of Dendrobium scabrilingue.</title>
        <authorList>
            <person name="Kuncharoen N."/>
            <person name="Kudo T."/>
            <person name="Ohkuma M."/>
            <person name="Yuki M."/>
            <person name="Tanasupawat S."/>
        </authorList>
    </citation>
    <scope>NUCLEOTIDE SEQUENCE [LARGE SCALE GENOMIC DNA]</scope>
    <source>
        <strain evidence="1 4">AZ1-7</strain>
        <strain evidence="2 3">DS1-2</strain>
    </source>
</reference>
<dbReference type="SUPFAM" id="SSF53335">
    <property type="entry name" value="S-adenosyl-L-methionine-dependent methyltransferases"/>
    <property type="match status" value="1"/>
</dbReference>
<protein>
    <recommendedName>
        <fullName evidence="5">SAM-dependent methyltransferase</fullName>
    </recommendedName>
</protein>
<dbReference type="InterPro" id="IPR029063">
    <property type="entry name" value="SAM-dependent_MTases_sf"/>
</dbReference>